<evidence type="ECO:0000256" key="1">
    <source>
        <dbReference type="PROSITE-ProRule" id="PRU01330"/>
    </source>
</evidence>
<keyword evidence="5" id="KW-1185">Reference proteome</keyword>
<dbReference type="PROSITE" id="PS00181">
    <property type="entry name" value="GLNA_ATP"/>
    <property type="match status" value="1"/>
</dbReference>
<dbReference type="InterPro" id="IPR022147">
    <property type="entry name" value="GSIII_N"/>
</dbReference>
<dbReference type="Pfam" id="PF18318">
    <property type="entry name" value="Gln-synt_C-ter"/>
    <property type="match status" value="1"/>
</dbReference>
<comment type="similarity">
    <text evidence="1">Belongs to the glutamine synthetase family.</text>
</comment>
<proteinExistence type="inferred from homology"/>
<feature type="domain" description="GS catalytic" evidence="3">
    <location>
        <begin position="196"/>
        <end position="619"/>
    </location>
</feature>
<reference evidence="4" key="1">
    <citation type="submission" date="2022-06" db="EMBL/GenBank/DDBJ databases">
        <title>Akkermansia biwalacus sp. nov., an anaerobic mucin-degrading bacterium isolated from human intestine.</title>
        <authorList>
            <person name="Kobayashi Y."/>
            <person name="Inoue S."/>
            <person name="Kawahara T."/>
            <person name="Kohda N."/>
        </authorList>
    </citation>
    <scope>NUCLEOTIDE SEQUENCE</scope>
    <source>
        <strain evidence="4">WON2089</strain>
    </source>
</reference>
<organism evidence="4 5">
    <name type="scientific">Akkermansia biwaensis</name>
    <dbReference type="NCBI Taxonomy" id="2946555"/>
    <lineage>
        <taxon>Bacteria</taxon>
        <taxon>Pseudomonadati</taxon>
        <taxon>Verrucomicrobiota</taxon>
        <taxon>Verrucomicrobiia</taxon>
        <taxon>Verrucomicrobiales</taxon>
        <taxon>Akkermansiaceae</taxon>
        <taxon>Akkermansia</taxon>
    </lineage>
</organism>
<dbReference type="Proteomes" id="UP001062263">
    <property type="component" value="Chromosome"/>
</dbReference>
<dbReference type="Pfam" id="PF12437">
    <property type="entry name" value="GSIII_N"/>
    <property type="match status" value="1"/>
</dbReference>
<dbReference type="PANTHER" id="PTHR42974">
    <property type="entry name" value="GLUTAMINE SYNTHETASE"/>
    <property type="match status" value="1"/>
</dbReference>
<dbReference type="Pfam" id="PF00120">
    <property type="entry name" value="Gln-synt_C"/>
    <property type="match status" value="1"/>
</dbReference>
<evidence type="ECO:0000259" key="2">
    <source>
        <dbReference type="PROSITE" id="PS51986"/>
    </source>
</evidence>
<protein>
    <submittedName>
        <fullName evidence="4">Glutamine synthetase</fullName>
    </submittedName>
</protein>
<evidence type="ECO:0000313" key="5">
    <source>
        <dbReference type="Proteomes" id="UP001062263"/>
    </source>
</evidence>
<name>A0ABM7ZG19_9BACT</name>
<dbReference type="InterPro" id="IPR008147">
    <property type="entry name" value="Gln_synt_N"/>
</dbReference>
<sequence>MQQLTIMSDSTRTQAISAIASVPAGTPGESAPVNIDYYGADVFSTEVMKKYLPKDTAKTLLSTIQDGLPLDADIAADVAHAMKQWAIERGATHYTHWFQPMTGSTAEKHDSFLDPKGMEPVMSFSGKNLIVSEPDASSFPSGGLRCTFEARGYTAWDPTSPAFIKRHGNGATLCIPTAYCSYTGDALDKKTPLLRSRQALGNATKRLMKCFNLPDAHVTITLGPEQEYFLIDKNFYLNRPDLVQTGRTLFGAPPAKHQQLEDHYFGSIKPRILNFMSDVEKELWRLGIPAKTRHNEVAPAQFELAPLFEDVNLAVDHNMLVMEILRQQANRHGLVCLLHEKPFAGVNGSGKHNNWSISYGEKNLLDPGNDPQQNAIFLTVLTAIIEAVDKHSDLLRNSVASAGNDHRLGANEAPPAIISIFLGDQLNEVIENIINGSSGCGRRDDTLKIGVDTLPILPRDATDRNRTSPFAFTGNKFEFRAPGSAQSCAGPMMTLNTIVAEAFDSLAEELSSFAPETFLSQLQETLKRRISEHKRIIFNGDNYSEEWVKEAEHRGLPNLKNTMTALHTLVNEKNLDLFEKYGVFSRRELESRFEIFLEEYHRRIRIEGRLSWEMAATIILPALRNEYKQTVSALSRALDAKQTIGTASLRKLADKLGDALDSIVTDLDTLETALTSCHEDILEAMSRLRTSVDAAETLVNDRSWPLPKYREMLFIY</sequence>
<evidence type="ECO:0000259" key="3">
    <source>
        <dbReference type="PROSITE" id="PS51987"/>
    </source>
</evidence>
<gene>
    <name evidence="4" type="ORF">Abiwalacus_12880</name>
</gene>
<dbReference type="InterPro" id="IPR052725">
    <property type="entry name" value="GS_Type-3"/>
</dbReference>
<dbReference type="InterPro" id="IPR008146">
    <property type="entry name" value="Gln_synth_cat_dom"/>
</dbReference>
<dbReference type="EMBL" id="AP025943">
    <property type="protein sequence ID" value="BDL43714.1"/>
    <property type="molecule type" value="Genomic_DNA"/>
</dbReference>
<dbReference type="PROSITE" id="PS51986">
    <property type="entry name" value="GS_BETA_GRASP"/>
    <property type="match status" value="1"/>
</dbReference>
<dbReference type="PANTHER" id="PTHR42974:SF1">
    <property type="entry name" value="TYPE-3 GLUTAMINE SYNTHETASE"/>
    <property type="match status" value="1"/>
</dbReference>
<dbReference type="InterPro" id="IPR040577">
    <property type="entry name" value="Gln-synt_C"/>
</dbReference>
<feature type="domain" description="GS beta-grasp" evidence="2">
    <location>
        <begin position="92"/>
        <end position="184"/>
    </location>
</feature>
<dbReference type="PROSITE" id="PS51987">
    <property type="entry name" value="GS_CATALYTIC"/>
    <property type="match status" value="1"/>
</dbReference>
<dbReference type="InterPro" id="IPR027303">
    <property type="entry name" value="Gln_synth_gly_rich_site"/>
</dbReference>
<dbReference type="SMART" id="SM01230">
    <property type="entry name" value="Gln-synt_C"/>
    <property type="match status" value="1"/>
</dbReference>
<evidence type="ECO:0000313" key="4">
    <source>
        <dbReference type="EMBL" id="BDL43714.1"/>
    </source>
</evidence>
<accession>A0ABM7ZG19</accession>